<evidence type="ECO:0000313" key="1">
    <source>
        <dbReference type="EMBL" id="MBX44241.1"/>
    </source>
</evidence>
<protein>
    <submittedName>
        <fullName evidence="1">Uncharacterized protein</fullName>
    </submittedName>
</protein>
<dbReference type="EMBL" id="GGEC01063757">
    <property type="protein sequence ID" value="MBX44241.1"/>
    <property type="molecule type" value="Transcribed_RNA"/>
</dbReference>
<sequence>MARSHRAL</sequence>
<name>A0A2P2NP74_RHIMU</name>
<organism evidence="1">
    <name type="scientific">Rhizophora mucronata</name>
    <name type="common">Asiatic mangrove</name>
    <dbReference type="NCBI Taxonomy" id="61149"/>
    <lineage>
        <taxon>Eukaryota</taxon>
        <taxon>Viridiplantae</taxon>
        <taxon>Streptophyta</taxon>
        <taxon>Embryophyta</taxon>
        <taxon>Tracheophyta</taxon>
        <taxon>Spermatophyta</taxon>
        <taxon>Magnoliopsida</taxon>
        <taxon>eudicotyledons</taxon>
        <taxon>Gunneridae</taxon>
        <taxon>Pentapetalae</taxon>
        <taxon>rosids</taxon>
        <taxon>fabids</taxon>
        <taxon>Malpighiales</taxon>
        <taxon>Rhizophoraceae</taxon>
        <taxon>Rhizophora</taxon>
    </lineage>
</organism>
<reference evidence="1" key="1">
    <citation type="submission" date="2018-02" db="EMBL/GenBank/DDBJ databases">
        <title>Rhizophora mucronata_Transcriptome.</title>
        <authorList>
            <person name="Meera S.P."/>
            <person name="Sreeshan A."/>
            <person name="Augustine A."/>
        </authorList>
    </citation>
    <scope>NUCLEOTIDE SEQUENCE</scope>
    <source>
        <tissue evidence="1">Leaf</tissue>
    </source>
</reference>
<accession>A0A2P2NP74</accession>
<proteinExistence type="predicted"/>